<feature type="compositionally biased region" description="Basic and acidic residues" evidence="1">
    <location>
        <begin position="851"/>
        <end position="861"/>
    </location>
</feature>
<evidence type="ECO:0000313" key="4">
    <source>
        <dbReference type="EMBL" id="ORX53998.1"/>
    </source>
</evidence>
<dbReference type="SUPFAM" id="SSF50729">
    <property type="entry name" value="PH domain-like"/>
    <property type="match status" value="1"/>
</dbReference>
<feature type="compositionally biased region" description="Low complexity" evidence="1">
    <location>
        <begin position="823"/>
        <end position="844"/>
    </location>
</feature>
<feature type="domain" description="PB1" evidence="3">
    <location>
        <begin position="879"/>
        <end position="952"/>
    </location>
</feature>
<feature type="region of interest" description="Disordered" evidence="1">
    <location>
        <begin position="676"/>
        <end position="699"/>
    </location>
</feature>
<keyword evidence="5" id="KW-1185">Reference proteome</keyword>
<dbReference type="Gene3D" id="1.20.900.10">
    <property type="entry name" value="Dbl homology (DH) domain"/>
    <property type="match status" value="1"/>
</dbReference>
<dbReference type="Pfam" id="PF15411">
    <property type="entry name" value="PH_10"/>
    <property type="match status" value="1"/>
</dbReference>
<dbReference type="Pfam" id="PF00621">
    <property type="entry name" value="RhoGEF"/>
    <property type="match status" value="1"/>
</dbReference>
<dbReference type="OrthoDB" id="1594986at2759"/>
<feature type="compositionally biased region" description="Polar residues" evidence="1">
    <location>
        <begin position="515"/>
        <end position="536"/>
    </location>
</feature>
<dbReference type="SUPFAM" id="SSF48065">
    <property type="entry name" value="DBL homology domain (DH-domain)"/>
    <property type="match status" value="1"/>
</dbReference>
<dbReference type="EMBL" id="MCGT01000014">
    <property type="protein sequence ID" value="ORX53998.1"/>
    <property type="molecule type" value="Genomic_DNA"/>
</dbReference>
<feature type="compositionally biased region" description="Acidic residues" evidence="1">
    <location>
        <begin position="537"/>
        <end position="555"/>
    </location>
</feature>
<evidence type="ECO:0000259" key="3">
    <source>
        <dbReference type="PROSITE" id="PS51745"/>
    </source>
</evidence>
<dbReference type="InterPro" id="IPR011993">
    <property type="entry name" value="PH-like_dom_sf"/>
</dbReference>
<dbReference type="InterPro" id="IPR033511">
    <property type="entry name" value="Cdc24/Scd1_PH_dom"/>
</dbReference>
<feature type="domain" description="DH" evidence="2">
    <location>
        <begin position="160"/>
        <end position="334"/>
    </location>
</feature>
<dbReference type="Gene3D" id="2.30.29.30">
    <property type="entry name" value="Pleckstrin-homology domain (PH domain)/Phosphotyrosine-binding domain (PTB)"/>
    <property type="match status" value="1"/>
</dbReference>
<evidence type="ECO:0000259" key="2">
    <source>
        <dbReference type="PROSITE" id="PS50010"/>
    </source>
</evidence>
<organism evidence="4 5">
    <name type="scientific">Hesseltinella vesiculosa</name>
    <dbReference type="NCBI Taxonomy" id="101127"/>
    <lineage>
        <taxon>Eukaryota</taxon>
        <taxon>Fungi</taxon>
        <taxon>Fungi incertae sedis</taxon>
        <taxon>Mucoromycota</taxon>
        <taxon>Mucoromycotina</taxon>
        <taxon>Mucoromycetes</taxon>
        <taxon>Mucorales</taxon>
        <taxon>Cunninghamellaceae</taxon>
        <taxon>Hesseltinella</taxon>
    </lineage>
</organism>
<dbReference type="PROSITE" id="PS50010">
    <property type="entry name" value="DH_2"/>
    <property type="match status" value="1"/>
</dbReference>
<dbReference type="GO" id="GO:0030010">
    <property type="term" value="P:establishment of cell polarity"/>
    <property type="evidence" value="ECO:0007669"/>
    <property type="project" value="TreeGrafter"/>
</dbReference>
<protein>
    <recommendedName>
        <fullName evidence="6">RhoGEF-domain-containing protein</fullName>
    </recommendedName>
</protein>
<dbReference type="Gene3D" id="1.10.418.10">
    <property type="entry name" value="Calponin-like domain"/>
    <property type="match status" value="1"/>
</dbReference>
<dbReference type="GO" id="GO:0005737">
    <property type="term" value="C:cytoplasm"/>
    <property type="evidence" value="ECO:0007669"/>
    <property type="project" value="TreeGrafter"/>
</dbReference>
<dbReference type="InterPro" id="IPR000270">
    <property type="entry name" value="PB1_dom"/>
</dbReference>
<dbReference type="InterPro" id="IPR000219">
    <property type="entry name" value="DH_dom"/>
</dbReference>
<dbReference type="GO" id="GO:0000935">
    <property type="term" value="C:division septum"/>
    <property type="evidence" value="ECO:0007669"/>
    <property type="project" value="TreeGrafter"/>
</dbReference>
<proteinExistence type="predicted"/>
<dbReference type="SMART" id="SM00666">
    <property type="entry name" value="PB1"/>
    <property type="match status" value="1"/>
</dbReference>
<dbReference type="CDD" id="cd00160">
    <property type="entry name" value="RhoGEF"/>
    <property type="match status" value="1"/>
</dbReference>
<dbReference type="SMART" id="SM00233">
    <property type="entry name" value="PH"/>
    <property type="match status" value="1"/>
</dbReference>
<dbReference type="Pfam" id="PF00564">
    <property type="entry name" value="PB1"/>
    <property type="match status" value="1"/>
</dbReference>
<dbReference type="InterPro" id="IPR053793">
    <property type="entry name" value="PB1-like"/>
</dbReference>
<dbReference type="GO" id="GO:0005634">
    <property type="term" value="C:nucleus"/>
    <property type="evidence" value="ECO:0007669"/>
    <property type="project" value="TreeGrafter"/>
</dbReference>
<accession>A0A1X2GHI0</accession>
<dbReference type="InterPro" id="IPR010481">
    <property type="entry name" value="Cdc24/Scd1_N"/>
</dbReference>
<feature type="compositionally biased region" description="Polar residues" evidence="1">
    <location>
        <begin position="774"/>
        <end position="784"/>
    </location>
</feature>
<dbReference type="InterPro" id="IPR053026">
    <property type="entry name" value="CDC42_GEF"/>
</dbReference>
<dbReference type="CDD" id="cd05992">
    <property type="entry name" value="PB1"/>
    <property type="match status" value="1"/>
</dbReference>
<gene>
    <name evidence="4" type="ORF">DM01DRAFT_1335849</name>
</gene>
<evidence type="ECO:0008006" key="6">
    <source>
        <dbReference type="Google" id="ProtNLM"/>
    </source>
</evidence>
<feature type="compositionally biased region" description="Basic residues" evidence="1">
    <location>
        <begin position="617"/>
        <end position="636"/>
    </location>
</feature>
<reference evidence="4 5" key="1">
    <citation type="submission" date="2016-07" db="EMBL/GenBank/DDBJ databases">
        <title>Pervasive Adenine N6-methylation of Active Genes in Fungi.</title>
        <authorList>
            <consortium name="DOE Joint Genome Institute"/>
            <person name="Mondo S.J."/>
            <person name="Dannebaum R.O."/>
            <person name="Kuo R.C."/>
            <person name="Labutti K."/>
            <person name="Haridas S."/>
            <person name="Kuo A."/>
            <person name="Salamov A."/>
            <person name="Ahrendt S.R."/>
            <person name="Lipzen A."/>
            <person name="Sullivan W."/>
            <person name="Andreopoulos W.B."/>
            <person name="Clum A."/>
            <person name="Lindquist E."/>
            <person name="Daum C."/>
            <person name="Ramamoorthy G.K."/>
            <person name="Gryganskyi A."/>
            <person name="Culley D."/>
            <person name="Magnuson J.K."/>
            <person name="James T.Y."/>
            <person name="O'Malley M.A."/>
            <person name="Stajich J.E."/>
            <person name="Spatafora J.W."/>
            <person name="Visel A."/>
            <person name="Grigoriev I.V."/>
        </authorList>
    </citation>
    <scope>NUCLEOTIDE SEQUENCE [LARGE SCALE GENOMIC DNA]</scope>
    <source>
        <strain evidence="4 5">NRRL 3301</strain>
    </source>
</reference>
<feature type="region of interest" description="Disordered" evidence="1">
    <location>
        <begin position="725"/>
        <end position="870"/>
    </location>
</feature>
<feature type="compositionally biased region" description="Pro residues" evidence="1">
    <location>
        <begin position="642"/>
        <end position="655"/>
    </location>
</feature>
<dbReference type="SUPFAM" id="SSF54277">
    <property type="entry name" value="CAD &amp; PB1 domains"/>
    <property type="match status" value="1"/>
</dbReference>
<dbReference type="GO" id="GO:0043332">
    <property type="term" value="C:mating projection tip"/>
    <property type="evidence" value="ECO:0007669"/>
    <property type="project" value="TreeGrafter"/>
</dbReference>
<dbReference type="PROSITE" id="PS51745">
    <property type="entry name" value="PB1"/>
    <property type="match status" value="1"/>
</dbReference>
<dbReference type="InterPro" id="IPR001849">
    <property type="entry name" value="PH_domain"/>
</dbReference>
<dbReference type="Gene3D" id="3.10.20.90">
    <property type="entry name" value="Phosphatidylinositol 3-kinase Catalytic Subunit, Chain A, domain 1"/>
    <property type="match status" value="1"/>
</dbReference>
<feature type="compositionally biased region" description="Polar residues" evidence="1">
    <location>
        <begin position="792"/>
        <end position="817"/>
    </location>
</feature>
<dbReference type="InterPro" id="IPR036872">
    <property type="entry name" value="CH_dom_sf"/>
</dbReference>
<comment type="caution">
    <text evidence="4">The sequence shown here is derived from an EMBL/GenBank/DDBJ whole genome shotgun (WGS) entry which is preliminary data.</text>
</comment>
<dbReference type="CDD" id="cd13246">
    <property type="entry name" value="PH_Scd1"/>
    <property type="match status" value="1"/>
</dbReference>
<dbReference type="STRING" id="101127.A0A1X2GHI0"/>
<dbReference type="GO" id="GO:0005085">
    <property type="term" value="F:guanyl-nucleotide exchange factor activity"/>
    <property type="evidence" value="ECO:0007669"/>
    <property type="project" value="InterPro"/>
</dbReference>
<evidence type="ECO:0000256" key="1">
    <source>
        <dbReference type="SAM" id="MobiDB-lite"/>
    </source>
</evidence>
<dbReference type="Pfam" id="PF06395">
    <property type="entry name" value="CDC24"/>
    <property type="match status" value="1"/>
</dbReference>
<feature type="region of interest" description="Disordered" evidence="1">
    <location>
        <begin position="608"/>
        <end position="662"/>
    </location>
</feature>
<feature type="region of interest" description="Disordered" evidence="1">
    <location>
        <begin position="402"/>
        <end position="432"/>
    </location>
</feature>
<dbReference type="SMART" id="SM00325">
    <property type="entry name" value="RhoGEF"/>
    <property type="match status" value="1"/>
</dbReference>
<dbReference type="PANTHER" id="PTHR47339:SF1">
    <property type="entry name" value="CELL DIVISION CONTROL PROTEIN 24"/>
    <property type="match status" value="1"/>
</dbReference>
<feature type="compositionally biased region" description="Low complexity" evidence="1">
    <location>
        <begin position="414"/>
        <end position="429"/>
    </location>
</feature>
<dbReference type="InterPro" id="IPR035899">
    <property type="entry name" value="DBL_dom_sf"/>
</dbReference>
<evidence type="ECO:0000313" key="5">
    <source>
        <dbReference type="Proteomes" id="UP000242146"/>
    </source>
</evidence>
<feature type="region of interest" description="Disordered" evidence="1">
    <location>
        <begin position="515"/>
        <end position="556"/>
    </location>
</feature>
<dbReference type="GO" id="GO:0031106">
    <property type="term" value="P:septin ring organization"/>
    <property type="evidence" value="ECO:0007669"/>
    <property type="project" value="TreeGrafter"/>
</dbReference>
<sequence>MTSIEAPMASESITNKSISQQNSMYQTCQHVLQAITSIESLQPYLSSTEPLTPMNRLWQFCRQGAPLCILFNALHPAQPIPMDQQKPKAYVYYFIIACRDQLRFSESSLFTLKDVFQDDTNGFVRVVNVLKQIVTLMESHGLIQVAMTSKPTPSTMPKDNRDKLVMELLETERKYVHDLETLQGYMRQAHSQEVLPPDTLLQLFGNLDALVDCQRKFLVQLEAQADKAPQEQRFGLLFVQHEEAFAVYEPFCANFQMAQDLIVRENQALESLAHVLSPDFELPSMLIKPVQRICKYPLLMKKMVECTPTSWKFHVETEDGLEAIQRVAEKVNETRRLEENVAHVQDLKRRIDDWPADDIDNFGYLLLHDKFMIYRGDPGRELIVYLFEKCLFVCRGERDKEKDKKSHGKKSSKKSASASDDHSSANGSSVHAQAERLGVRGRILMSRVAQVNDTSRDGLWSLQVFWSEKYLQPGQHYRLDSFTMRCRNQEQLQQWESSLNRLIQQMKKQARETRLMQSSSATSLPSANTMLVTDSQPNDDVDCLDDEEEDDEENHVEEMEAGIVTDRPNHTPHQPPMLHPSISVGTVTLTSHLASHLTSALATMAFTSTHHASSTSSHHHHHHHHHHQQHHQHHQHLNPPGMTLPPLPRTSPMPASPTTKVASHPRFLAKMTDDHLHPYQQSPSATAQPHPYTHDSMPPTEYITQQMLNEPWDDVDEDYFTYASSSSSLATPKTPTPFLPHNDKPLPELLLSQHGHHPPVPPHHPLYPHGKVPSHTQHSNSISGASGPPPTSGHSCYNVSTRSRSQSSPNIHPSRSQPPCDLPSSAAAKAATKPRPSTTAATSSGHHYDKRKSNGDQELRRPSLYSTPIDTYPTASPDAIKIKVHHSSSIYALVVPSDVDYKDLRSRIQRKMKGDHATTSDLKYQDEDGDLITISSNDDLQMSFEQRSIHQAVNLFIS</sequence>
<name>A0A1X2GHI0_9FUNG</name>
<dbReference type="PANTHER" id="PTHR47339">
    <property type="entry name" value="CELL DIVISION CONTROL PROTEIN 24"/>
    <property type="match status" value="1"/>
</dbReference>
<dbReference type="Proteomes" id="UP000242146">
    <property type="component" value="Unassembled WGS sequence"/>
</dbReference>
<dbReference type="AlphaFoldDB" id="A0A1X2GHI0"/>